<accession>A0ABN8N3B9</accession>
<evidence type="ECO:0000256" key="1">
    <source>
        <dbReference type="SAM" id="MobiDB-lite"/>
    </source>
</evidence>
<comment type="caution">
    <text evidence="2">The sequence shown here is derived from an EMBL/GenBank/DDBJ whole genome shotgun (WGS) entry which is preliminary data.</text>
</comment>
<name>A0ABN8N3B9_9CNID</name>
<keyword evidence="3" id="KW-1185">Reference proteome</keyword>
<feature type="non-terminal residue" evidence="2">
    <location>
        <position position="267"/>
    </location>
</feature>
<evidence type="ECO:0000313" key="3">
    <source>
        <dbReference type="Proteomes" id="UP001159427"/>
    </source>
</evidence>
<sequence length="267" mass="30839">MLVAMPNIEFVKGIPTALEQDSYFDVNKRSLIMFDDQMIDASKDKRIVNLFTRGSHHRNLSVIYIVQNLFHQEKGSRSISLNSHYLVLFKNSRDKLQILTLAKQMYPGQTDFFLNQYEEAVKRPFGYLLIDLKTTTQDNCRLRTNVLPNEEGFNQAEFQENISQELLKYLKQQTLSPVPFLPAMQEIQGNMDDALSRNDLRDDEKAKGYLQLQNRYLAFKEQLNTRTRPEEIISTVPDLTSRTQDSSTATTAFSTPLNPFNVTPELT</sequence>
<protein>
    <submittedName>
        <fullName evidence="2">Uncharacterized protein</fullName>
    </submittedName>
</protein>
<reference evidence="2 3" key="1">
    <citation type="submission" date="2022-05" db="EMBL/GenBank/DDBJ databases">
        <authorList>
            <consortium name="Genoscope - CEA"/>
            <person name="William W."/>
        </authorList>
    </citation>
    <scope>NUCLEOTIDE SEQUENCE [LARGE SCALE GENOMIC DNA]</scope>
</reference>
<organism evidence="2 3">
    <name type="scientific">Porites evermanni</name>
    <dbReference type="NCBI Taxonomy" id="104178"/>
    <lineage>
        <taxon>Eukaryota</taxon>
        <taxon>Metazoa</taxon>
        <taxon>Cnidaria</taxon>
        <taxon>Anthozoa</taxon>
        <taxon>Hexacorallia</taxon>
        <taxon>Scleractinia</taxon>
        <taxon>Fungiina</taxon>
        <taxon>Poritidae</taxon>
        <taxon>Porites</taxon>
    </lineage>
</organism>
<proteinExistence type="predicted"/>
<gene>
    <name evidence="2" type="ORF">PEVE_00039932</name>
</gene>
<dbReference type="Proteomes" id="UP001159427">
    <property type="component" value="Unassembled WGS sequence"/>
</dbReference>
<feature type="region of interest" description="Disordered" evidence="1">
    <location>
        <begin position="239"/>
        <end position="267"/>
    </location>
</feature>
<dbReference type="EMBL" id="CALNXI010000715">
    <property type="protein sequence ID" value="CAH3039150.1"/>
    <property type="molecule type" value="Genomic_DNA"/>
</dbReference>
<evidence type="ECO:0000313" key="2">
    <source>
        <dbReference type="EMBL" id="CAH3039150.1"/>
    </source>
</evidence>